<dbReference type="CDD" id="cd02440">
    <property type="entry name" value="AdoMet_MTases"/>
    <property type="match status" value="1"/>
</dbReference>
<dbReference type="InterPro" id="IPR038576">
    <property type="entry name" value="Methyltransf_Zn-bd_dom_put_sf"/>
</dbReference>
<evidence type="ECO:0000313" key="3">
    <source>
        <dbReference type="EMBL" id="XBY43845.1"/>
    </source>
</evidence>
<keyword evidence="3" id="KW-0489">Methyltransferase</keyword>
<dbReference type="Pfam" id="PF08421">
    <property type="entry name" value="Methyltransf_13"/>
    <property type="match status" value="1"/>
</dbReference>
<dbReference type="RefSeq" id="WP_407048944.1">
    <property type="nucleotide sequence ID" value="NZ_CP158568.1"/>
</dbReference>
<protein>
    <submittedName>
        <fullName evidence="3">Class I SAM-dependent methyltransferase</fullName>
        <ecNumber evidence="3">2.1.1.-</ecNumber>
    </submittedName>
</protein>
<dbReference type="InterPro" id="IPR013691">
    <property type="entry name" value="MeTrfase_14"/>
</dbReference>
<dbReference type="KEGG" id="mflg:ABS361_17520"/>
<dbReference type="GO" id="GO:0032259">
    <property type="term" value="P:methylation"/>
    <property type="evidence" value="ECO:0007669"/>
    <property type="project" value="UniProtKB-KW"/>
</dbReference>
<keyword evidence="3" id="KW-0808">Transferase</keyword>
<reference evidence="3" key="1">
    <citation type="submission" date="2024-06" db="EMBL/GenBank/DDBJ databases">
        <title>Methylostella associata gen. nov., sp. nov., a novel Ancalomicrobiaceae-affiliated facultatively methylotrophic bacteria that feed on methanotrophs of the genus Methylococcus.</title>
        <authorList>
            <person name="Saltykova V."/>
            <person name="Danilova O.V."/>
            <person name="Oshkin I.Y."/>
            <person name="Belova S.E."/>
            <person name="Pimenov N.V."/>
            <person name="Dedysh S.N."/>
        </authorList>
    </citation>
    <scope>NUCLEOTIDE SEQUENCE</scope>
    <source>
        <strain evidence="3">S20</strain>
    </source>
</reference>
<dbReference type="Pfam" id="PF08484">
    <property type="entry name" value="Methyltransf_14"/>
    <property type="match status" value="1"/>
</dbReference>
<dbReference type="AlphaFoldDB" id="A0AAU7X7V9"/>
<name>A0AAU7X7V9_9HYPH</name>
<dbReference type="Pfam" id="PF13489">
    <property type="entry name" value="Methyltransf_23"/>
    <property type="match status" value="1"/>
</dbReference>
<dbReference type="SUPFAM" id="SSF53335">
    <property type="entry name" value="S-adenosyl-L-methionine-dependent methyltransferases"/>
    <property type="match status" value="1"/>
</dbReference>
<evidence type="ECO:0000259" key="1">
    <source>
        <dbReference type="Pfam" id="PF08421"/>
    </source>
</evidence>
<dbReference type="InterPro" id="IPR013630">
    <property type="entry name" value="Methyltransf_Zn-bd_dom_put"/>
</dbReference>
<dbReference type="PANTHER" id="PTHR43861">
    <property type="entry name" value="TRANS-ACONITATE 2-METHYLTRANSFERASE-RELATED"/>
    <property type="match status" value="1"/>
</dbReference>
<dbReference type="EMBL" id="CP158568">
    <property type="protein sequence ID" value="XBY43845.1"/>
    <property type="molecule type" value="Genomic_DNA"/>
</dbReference>
<dbReference type="PANTHER" id="PTHR43861:SF5">
    <property type="entry name" value="BLL5978 PROTEIN"/>
    <property type="match status" value="1"/>
</dbReference>
<evidence type="ECO:0000259" key="2">
    <source>
        <dbReference type="Pfam" id="PF08484"/>
    </source>
</evidence>
<dbReference type="Gene3D" id="6.20.50.110">
    <property type="entry name" value="Methyltransferase, zinc-binding domain"/>
    <property type="match status" value="1"/>
</dbReference>
<proteinExistence type="predicted"/>
<dbReference type="Gene3D" id="3.40.50.150">
    <property type="entry name" value="Vaccinia Virus protein VP39"/>
    <property type="match status" value="1"/>
</dbReference>
<dbReference type="InterPro" id="IPR029063">
    <property type="entry name" value="SAM-dependent_MTases_sf"/>
</dbReference>
<gene>
    <name evidence="3" type="ORF">ABS361_17520</name>
</gene>
<dbReference type="Gene3D" id="3.40.50.720">
    <property type="entry name" value="NAD(P)-binding Rossmann-like Domain"/>
    <property type="match status" value="1"/>
</dbReference>
<sequence>MSDGSARPHCRSCGTALDVSLVDLGMQPISNAMRKPGQLDGPETFYPLKTFVCSACKLVQLQDFHRADELFDDDYTYFSSYSDSWLAHARAYVEMMVPRFGLGPASQVIELASNDGYLLQYFKAKGIPVLGVDPAANVAAVAEKERGIPTVVDFFGVRVAERLAADGRKADLVLGNNVIAHVPDLNDFIGGVAMVLKPEGVATFEFPHLLRMIEANYFDTIYHEHYSYISLLAIERAFARHGLAVFDVEELATHGGSLRVFLTHAVRGLAPTERLVAFRAREAAAGLDGLDAYADFAARVRAAKRNLLSLLIGLKNDGRSIVGYGAPAKGNTLLNYCGIRTDFLDYTVDRSPAKQGRFLPGTTIPVHAPERIFETRPDYVLILPWNLTDEIVGQMAAIRDWGGRFIVPLPEARVLP</sequence>
<feature type="domain" description="Methyltransferase putative zinc binding" evidence="1">
    <location>
        <begin position="10"/>
        <end position="71"/>
    </location>
</feature>
<dbReference type="EC" id="2.1.1.-" evidence="3"/>
<dbReference type="GO" id="GO:0008168">
    <property type="term" value="F:methyltransferase activity"/>
    <property type="evidence" value="ECO:0007669"/>
    <property type="project" value="UniProtKB-KW"/>
</dbReference>
<feature type="domain" description="C-methyltransferase" evidence="2">
    <location>
        <begin position="253"/>
        <end position="410"/>
    </location>
</feature>
<dbReference type="Gene3D" id="6.10.250.3100">
    <property type="match status" value="1"/>
</dbReference>
<organism evidence="3">
    <name type="scientific">Methyloraptor flagellatus</name>
    <dbReference type="NCBI Taxonomy" id="3162530"/>
    <lineage>
        <taxon>Bacteria</taxon>
        <taxon>Pseudomonadati</taxon>
        <taxon>Pseudomonadota</taxon>
        <taxon>Alphaproteobacteria</taxon>
        <taxon>Hyphomicrobiales</taxon>
        <taxon>Ancalomicrobiaceae</taxon>
        <taxon>Methyloraptor</taxon>
    </lineage>
</organism>
<accession>A0AAU7X7V9</accession>